<keyword evidence="2" id="KW-1185">Reference proteome</keyword>
<sequence length="155" mass="18489">MIIMQFEMVDNPPYWCRLLRHFEKRGYIHNGLTIPFLIGARKRIEPQEPLLDIRDLIISINEVGGTVLECSNIGEFVIGTIDTETLKYKSAYRKCIDNILITDDSLDMVNNLQELIYRFEQRYQKNIDNYEYSKNHGEWTDFTQIERTRIDESYR</sequence>
<evidence type="ECO:0000313" key="2">
    <source>
        <dbReference type="Proteomes" id="UP000238034"/>
    </source>
</evidence>
<organism evidence="1 2">
    <name type="scientific">Arcticibacter pallidicorallinus</name>
    <dbReference type="NCBI Taxonomy" id="1259464"/>
    <lineage>
        <taxon>Bacteria</taxon>
        <taxon>Pseudomonadati</taxon>
        <taxon>Bacteroidota</taxon>
        <taxon>Sphingobacteriia</taxon>
        <taxon>Sphingobacteriales</taxon>
        <taxon>Sphingobacteriaceae</taxon>
        <taxon>Arcticibacter</taxon>
    </lineage>
</organism>
<dbReference type="Proteomes" id="UP000238034">
    <property type="component" value="Unassembled WGS sequence"/>
</dbReference>
<proteinExistence type="predicted"/>
<reference evidence="1 2" key="1">
    <citation type="submission" date="2018-03" db="EMBL/GenBank/DDBJ databases">
        <title>Genomic Encyclopedia of Type Strains, Phase III (KMG-III): the genomes of soil and plant-associated and newly described type strains.</title>
        <authorList>
            <person name="Whitman W."/>
        </authorList>
    </citation>
    <scope>NUCLEOTIDE SEQUENCE [LARGE SCALE GENOMIC DNA]</scope>
    <source>
        <strain evidence="1 2">CGMCC 1.9313</strain>
    </source>
</reference>
<evidence type="ECO:0000313" key="1">
    <source>
        <dbReference type="EMBL" id="PRY53215.1"/>
    </source>
</evidence>
<dbReference type="AlphaFoldDB" id="A0A2T0U5L1"/>
<accession>A0A2T0U5L1</accession>
<name>A0A2T0U5L1_9SPHI</name>
<dbReference type="RefSeq" id="WP_106292790.1">
    <property type="nucleotide sequence ID" value="NZ_PVTH01000004.1"/>
</dbReference>
<dbReference type="OrthoDB" id="799987at2"/>
<gene>
    <name evidence="1" type="ORF">B0I27_104225</name>
</gene>
<comment type="caution">
    <text evidence="1">The sequence shown here is derived from an EMBL/GenBank/DDBJ whole genome shotgun (WGS) entry which is preliminary data.</text>
</comment>
<dbReference type="EMBL" id="PVTH01000004">
    <property type="protein sequence ID" value="PRY53215.1"/>
    <property type="molecule type" value="Genomic_DNA"/>
</dbReference>
<protein>
    <submittedName>
        <fullName evidence="1">Uncharacterized protein</fullName>
    </submittedName>
</protein>